<dbReference type="InterPro" id="IPR017946">
    <property type="entry name" value="PLC-like_Pdiesterase_TIM-brl"/>
</dbReference>
<dbReference type="AlphaFoldDB" id="A0A0N4YEA2"/>
<dbReference type="InterPro" id="IPR030395">
    <property type="entry name" value="GP_PDE_dom"/>
</dbReference>
<dbReference type="Pfam" id="PF03009">
    <property type="entry name" value="GDPD"/>
    <property type="match status" value="1"/>
</dbReference>
<accession>A0A0N4YEA2</accession>
<dbReference type="GO" id="GO:0008889">
    <property type="term" value="F:glycerophosphodiester phosphodiesterase activity"/>
    <property type="evidence" value="ECO:0007669"/>
    <property type="project" value="TreeGrafter"/>
</dbReference>
<dbReference type="Gene3D" id="3.20.20.190">
    <property type="entry name" value="Phosphatidylinositol (PI) phosphodiesterase"/>
    <property type="match status" value="1"/>
</dbReference>
<dbReference type="Proteomes" id="UP000271162">
    <property type="component" value="Unassembled WGS sequence"/>
</dbReference>
<dbReference type="GO" id="GO:0005886">
    <property type="term" value="C:plasma membrane"/>
    <property type="evidence" value="ECO:0007669"/>
    <property type="project" value="TreeGrafter"/>
</dbReference>
<dbReference type="GO" id="GO:0006580">
    <property type="term" value="P:ethanolamine metabolic process"/>
    <property type="evidence" value="ECO:0007669"/>
    <property type="project" value="TreeGrafter"/>
</dbReference>
<name>A0A0N4YEA2_NIPBR</name>
<feature type="domain" description="GP-PDE" evidence="1">
    <location>
        <begin position="1"/>
        <end position="194"/>
    </location>
</feature>
<evidence type="ECO:0000259" key="1">
    <source>
        <dbReference type="PROSITE" id="PS51704"/>
    </source>
</evidence>
<dbReference type="GO" id="GO:0006644">
    <property type="term" value="P:phospholipid metabolic process"/>
    <property type="evidence" value="ECO:0007669"/>
    <property type="project" value="TreeGrafter"/>
</dbReference>
<dbReference type="STRING" id="27835.A0A0N4YEA2"/>
<reference evidence="2 3" key="2">
    <citation type="submission" date="2018-11" db="EMBL/GenBank/DDBJ databases">
        <authorList>
            <consortium name="Pathogen Informatics"/>
        </authorList>
    </citation>
    <scope>NUCLEOTIDE SEQUENCE [LARGE SCALE GENOMIC DNA]</scope>
</reference>
<organism evidence="4">
    <name type="scientific">Nippostrongylus brasiliensis</name>
    <name type="common">Rat hookworm</name>
    <dbReference type="NCBI Taxonomy" id="27835"/>
    <lineage>
        <taxon>Eukaryota</taxon>
        <taxon>Metazoa</taxon>
        <taxon>Ecdysozoa</taxon>
        <taxon>Nematoda</taxon>
        <taxon>Chromadorea</taxon>
        <taxon>Rhabditida</taxon>
        <taxon>Rhabditina</taxon>
        <taxon>Rhabditomorpha</taxon>
        <taxon>Strongyloidea</taxon>
        <taxon>Heligmosomidae</taxon>
        <taxon>Nippostrongylus</taxon>
    </lineage>
</organism>
<evidence type="ECO:0000313" key="4">
    <source>
        <dbReference type="WBParaSite" id="NBR_0001500301-mRNA-1"/>
    </source>
</evidence>
<keyword evidence="3" id="KW-1185">Reference proteome</keyword>
<dbReference type="SUPFAM" id="SSF51695">
    <property type="entry name" value="PLC-like phosphodiesterases"/>
    <property type="match status" value="1"/>
</dbReference>
<dbReference type="EMBL" id="UYSL01021566">
    <property type="protein sequence ID" value="VDL78598.1"/>
    <property type="molecule type" value="Genomic_DNA"/>
</dbReference>
<dbReference type="PROSITE" id="PS51704">
    <property type="entry name" value="GP_PDE"/>
    <property type="match status" value="1"/>
</dbReference>
<protein>
    <submittedName>
        <fullName evidence="4">Glycerophosphodiester phosphodiesterase 1 (inferred by orthology to a human protein)</fullName>
    </submittedName>
</protein>
<sequence>MVSLQAKLSKCDMVEFDLHFSADNVPVLMHDESTGRTSKEDVVVRNVTAHDIKNISLKIVSGIKAAIPTLSEAVDWCMKNNMKMVFDIKNAESKMIMTIANVIKSNNLYSRVIVSSFNPYVAYMVKRLDKNILTGIRSYILPQFLGVDMLLLHYKNVNTYLVDDARQQDIHVVAWTVNDPSIAASLRAINVSAG</sequence>
<proteinExistence type="predicted"/>
<evidence type="ECO:0000313" key="3">
    <source>
        <dbReference type="Proteomes" id="UP000271162"/>
    </source>
</evidence>
<reference evidence="4" key="1">
    <citation type="submission" date="2017-02" db="UniProtKB">
        <authorList>
            <consortium name="WormBaseParasite"/>
        </authorList>
    </citation>
    <scope>IDENTIFICATION</scope>
</reference>
<evidence type="ECO:0000313" key="2">
    <source>
        <dbReference type="EMBL" id="VDL78598.1"/>
    </source>
</evidence>
<dbReference type="OMA" id="LMHDEST"/>
<dbReference type="PANTHER" id="PTHR46320">
    <property type="entry name" value="GLYCEROPHOSPHODIESTER PHOSPHODIESTERASE 1"/>
    <property type="match status" value="1"/>
</dbReference>
<dbReference type="WBParaSite" id="NBR_0001500301-mRNA-1">
    <property type="protein sequence ID" value="NBR_0001500301-mRNA-1"/>
    <property type="gene ID" value="NBR_0001500301"/>
</dbReference>
<dbReference type="GO" id="GO:0070291">
    <property type="term" value="P:N-acylethanolamine metabolic process"/>
    <property type="evidence" value="ECO:0007669"/>
    <property type="project" value="TreeGrafter"/>
</dbReference>
<gene>
    <name evidence="2" type="ORF">NBR_LOCUS15004</name>
</gene>
<dbReference type="PANTHER" id="PTHR46320:SF1">
    <property type="entry name" value="GLYCEROPHOSPHODIESTER PHOSPHODIESTERASE 1"/>
    <property type="match status" value="1"/>
</dbReference>